<dbReference type="PANTHER" id="PTHR12358">
    <property type="entry name" value="SPHINGOSINE KINASE"/>
    <property type="match status" value="1"/>
</dbReference>
<reference evidence="10 11" key="1">
    <citation type="journal article" date="2009" name="Stand. Genomic Sci.">
        <title>Complete genome sequence of Beutenbergia cavernae type strain (HKI 0122).</title>
        <authorList>
            <person name="Land M."/>
            <person name="Pukall R."/>
            <person name="Abt B."/>
            <person name="Goker M."/>
            <person name="Rohde M."/>
            <person name="Glavina Del Rio T."/>
            <person name="Tice H."/>
            <person name="Copeland A."/>
            <person name="Cheng J.F."/>
            <person name="Lucas S."/>
            <person name="Chen F."/>
            <person name="Nolan M."/>
            <person name="Bruce D."/>
            <person name="Goodwin L."/>
            <person name="Pitluck S."/>
            <person name="Ivanova N."/>
            <person name="Mavromatis K."/>
            <person name="Ovchinnikova G."/>
            <person name="Pati A."/>
            <person name="Chen A."/>
            <person name="Palaniappan K."/>
            <person name="Hauser L."/>
            <person name="Chang Y.J."/>
            <person name="Jefferies C.C."/>
            <person name="Saunders E."/>
            <person name="Brettin T."/>
            <person name="Detter J.C."/>
            <person name="Han C."/>
            <person name="Chain P."/>
            <person name="Bristow J."/>
            <person name="Eisen J.A."/>
            <person name="Markowitz V."/>
            <person name="Hugenholtz P."/>
            <person name="Kyrpides N.C."/>
            <person name="Klenk H.P."/>
            <person name="Lapidus A."/>
        </authorList>
    </citation>
    <scope>NUCLEOTIDE SEQUENCE [LARGE SCALE GENOMIC DNA]</scope>
    <source>
        <strain evidence="11">ATCC BAA-8 / DSM 12333 / NBRC 16432</strain>
    </source>
</reference>
<dbReference type="SUPFAM" id="SSF111331">
    <property type="entry name" value="NAD kinase/diacylglycerol kinase-like"/>
    <property type="match status" value="1"/>
</dbReference>
<dbReference type="PROSITE" id="PS50146">
    <property type="entry name" value="DAGK"/>
    <property type="match status" value="1"/>
</dbReference>
<keyword evidence="11" id="KW-1185">Reference proteome</keyword>
<dbReference type="eggNOG" id="COG1597">
    <property type="taxonomic scope" value="Bacteria"/>
</dbReference>
<dbReference type="Pfam" id="PF00781">
    <property type="entry name" value="DAGK_cat"/>
    <property type="match status" value="1"/>
</dbReference>
<evidence type="ECO:0000256" key="3">
    <source>
        <dbReference type="ARBA" id="ARBA00022679"/>
    </source>
</evidence>
<keyword evidence="3" id="KW-0808">Transferase</keyword>
<keyword evidence="7" id="KW-0444">Lipid biosynthesis</keyword>
<dbReference type="AlphaFoldDB" id="C5C6B1"/>
<dbReference type="Proteomes" id="UP000007962">
    <property type="component" value="Chromosome"/>
</dbReference>
<evidence type="ECO:0000256" key="1">
    <source>
        <dbReference type="ARBA" id="ARBA00001946"/>
    </source>
</evidence>
<dbReference type="InterPro" id="IPR001206">
    <property type="entry name" value="Diacylglycerol_kinase_cat_dom"/>
</dbReference>
<dbReference type="GO" id="GO:0005524">
    <property type="term" value="F:ATP binding"/>
    <property type="evidence" value="ECO:0007669"/>
    <property type="project" value="UniProtKB-KW"/>
</dbReference>
<evidence type="ECO:0000256" key="4">
    <source>
        <dbReference type="ARBA" id="ARBA00022741"/>
    </source>
</evidence>
<evidence type="ECO:0000256" key="5">
    <source>
        <dbReference type="ARBA" id="ARBA00022777"/>
    </source>
</evidence>
<dbReference type="EMBL" id="CP001618">
    <property type="protein sequence ID" value="ACQ80317.1"/>
    <property type="molecule type" value="Genomic_DNA"/>
</dbReference>
<dbReference type="GO" id="GO:0005886">
    <property type="term" value="C:plasma membrane"/>
    <property type="evidence" value="ECO:0007669"/>
    <property type="project" value="TreeGrafter"/>
</dbReference>
<keyword evidence="4" id="KW-0547">Nucleotide-binding</keyword>
<dbReference type="GO" id="GO:0008654">
    <property type="term" value="P:phospholipid biosynthetic process"/>
    <property type="evidence" value="ECO:0007669"/>
    <property type="project" value="UniProtKB-KW"/>
</dbReference>
<dbReference type="InterPro" id="IPR016064">
    <property type="entry name" value="NAD/diacylglycerol_kinase_sf"/>
</dbReference>
<keyword evidence="5 10" id="KW-0418">Kinase</keyword>
<name>C5C6B1_BEUC1</name>
<evidence type="ECO:0000313" key="11">
    <source>
        <dbReference type="Proteomes" id="UP000007962"/>
    </source>
</evidence>
<dbReference type="Gene3D" id="3.40.50.10330">
    <property type="entry name" value="Probable inorganic polyphosphate/atp-NAD kinase, domain 1"/>
    <property type="match status" value="1"/>
</dbReference>
<dbReference type="PANTHER" id="PTHR12358:SF106">
    <property type="entry name" value="LIPID KINASE YEGS"/>
    <property type="match status" value="1"/>
</dbReference>
<gene>
    <name evidence="10" type="ordered locus">Bcav_2062</name>
</gene>
<dbReference type="RefSeq" id="WP_015882557.1">
    <property type="nucleotide sequence ID" value="NC_012669.1"/>
</dbReference>
<dbReference type="STRING" id="471853.Bcav_2062"/>
<organism evidence="10 11">
    <name type="scientific">Beutenbergia cavernae (strain ATCC BAA-8 / DSM 12333 / CCUG 43141 / JCM 11478 / NBRC 16432 / NCIMB 13614 / HKI 0122)</name>
    <dbReference type="NCBI Taxonomy" id="471853"/>
    <lineage>
        <taxon>Bacteria</taxon>
        <taxon>Bacillati</taxon>
        <taxon>Actinomycetota</taxon>
        <taxon>Actinomycetes</taxon>
        <taxon>Micrococcales</taxon>
        <taxon>Beutenbergiaceae</taxon>
        <taxon>Beutenbergia</taxon>
    </lineage>
</organism>
<evidence type="ECO:0000256" key="8">
    <source>
        <dbReference type="ARBA" id="ARBA00023264"/>
    </source>
</evidence>
<comment type="similarity">
    <text evidence="2">Belongs to the diacylglycerol/lipid kinase family.</text>
</comment>
<dbReference type="Pfam" id="PF19279">
    <property type="entry name" value="YegS_C"/>
    <property type="match status" value="1"/>
</dbReference>
<dbReference type="Gene3D" id="2.60.200.40">
    <property type="match status" value="1"/>
</dbReference>
<keyword evidence="7" id="KW-0443">Lipid metabolism</keyword>
<dbReference type="OrthoDB" id="142078at2"/>
<dbReference type="GO" id="GO:0004143">
    <property type="term" value="F:ATP-dependent diacylglycerol kinase activity"/>
    <property type="evidence" value="ECO:0007669"/>
    <property type="project" value="TreeGrafter"/>
</dbReference>
<evidence type="ECO:0000313" key="10">
    <source>
        <dbReference type="EMBL" id="ACQ80317.1"/>
    </source>
</evidence>
<protein>
    <submittedName>
        <fullName evidence="10">Diacylglycerol kinase catalytic region</fullName>
    </submittedName>
</protein>
<dbReference type="KEGG" id="bcv:Bcav_2062"/>
<evidence type="ECO:0000259" key="9">
    <source>
        <dbReference type="PROSITE" id="PS50146"/>
    </source>
</evidence>
<comment type="cofactor">
    <cofactor evidence="1">
        <name>Mg(2+)</name>
        <dbReference type="ChEBI" id="CHEBI:18420"/>
    </cofactor>
</comment>
<evidence type="ECO:0000256" key="6">
    <source>
        <dbReference type="ARBA" id="ARBA00022840"/>
    </source>
</evidence>
<dbReference type="InterPro" id="IPR017438">
    <property type="entry name" value="ATP-NAD_kinase_N"/>
</dbReference>
<dbReference type="HOGENOM" id="CLU_045532_0_1_11"/>
<dbReference type="InterPro" id="IPR050187">
    <property type="entry name" value="Lipid_Phosphate_FormReg"/>
</dbReference>
<keyword evidence="7" id="KW-0594">Phospholipid biosynthesis</keyword>
<accession>C5C6B1</accession>
<keyword evidence="8" id="KW-1208">Phospholipid metabolism</keyword>
<keyword evidence="6" id="KW-0067">ATP-binding</keyword>
<dbReference type="InterPro" id="IPR045540">
    <property type="entry name" value="YegS/DAGK_C"/>
</dbReference>
<proteinExistence type="inferred from homology"/>
<evidence type="ECO:0000256" key="2">
    <source>
        <dbReference type="ARBA" id="ARBA00005983"/>
    </source>
</evidence>
<sequence>MSPRGGHDRPRRSGQRLGLLVNPVAGRGKARRAGRGVEELLAASGHSVVDLSGATPTEARHRAESAVGSGDVDALIVVGGDGVVNLGANAVLGHDPHVPLGIVPAGSGNDAARGLRIPVGDVEAAVGVLLAALHAPRAIDAVEVERPTVPGRRWYVGVLSAGFDAAVNERANRMRRLRGRARYAAAVLGELRRFRGYTFALEVDGARSELAGTLVSVANGTAIGGGMRIAPGADLTDGLLDVVTADRVSRRELLRIFPRVYAGTHVDHDAVHVVHARSVLLDVGPGVSPLAPPPIAHADGEPIGALPLRATVRPGALRVLA</sequence>
<evidence type="ECO:0000256" key="7">
    <source>
        <dbReference type="ARBA" id="ARBA00023209"/>
    </source>
</evidence>
<dbReference type="SMART" id="SM00046">
    <property type="entry name" value="DAGKc"/>
    <property type="match status" value="1"/>
</dbReference>
<feature type="domain" description="DAGKc" evidence="9">
    <location>
        <begin position="12"/>
        <end position="148"/>
    </location>
</feature>